<dbReference type="EMBL" id="CP045892">
    <property type="protein sequence ID" value="QQP52148.1"/>
    <property type="molecule type" value="Genomic_DNA"/>
</dbReference>
<proteinExistence type="predicted"/>
<keyword evidence="2" id="KW-1185">Reference proteome</keyword>
<reference evidence="2" key="1">
    <citation type="submission" date="2021-01" db="EMBL/GenBank/DDBJ databases">
        <title>Caligus Genome Assembly.</title>
        <authorList>
            <person name="Gallardo-Escarate C."/>
        </authorList>
    </citation>
    <scope>NUCLEOTIDE SEQUENCE [LARGE SCALE GENOMIC DNA]</scope>
</reference>
<sequence>MKILRSRGPFSVWQSRDRNVSYIQTERIVPEIVRRPYLSLSLHGGGPASA</sequence>
<accession>A0A7T8KAF7</accession>
<protein>
    <submittedName>
        <fullName evidence="1">Uncharacterized protein</fullName>
    </submittedName>
</protein>
<evidence type="ECO:0000313" key="2">
    <source>
        <dbReference type="Proteomes" id="UP000595437"/>
    </source>
</evidence>
<dbReference type="AlphaFoldDB" id="A0A7T8KAF7"/>
<dbReference type="Proteomes" id="UP000595437">
    <property type="component" value="Chromosome 3"/>
</dbReference>
<evidence type="ECO:0000313" key="1">
    <source>
        <dbReference type="EMBL" id="QQP52148.1"/>
    </source>
</evidence>
<gene>
    <name evidence="1" type="ORF">FKW44_004195</name>
</gene>
<name>A0A7T8KAF7_CALRO</name>
<organism evidence="1 2">
    <name type="scientific">Caligus rogercresseyi</name>
    <name type="common">Sea louse</name>
    <dbReference type="NCBI Taxonomy" id="217165"/>
    <lineage>
        <taxon>Eukaryota</taxon>
        <taxon>Metazoa</taxon>
        <taxon>Ecdysozoa</taxon>
        <taxon>Arthropoda</taxon>
        <taxon>Crustacea</taxon>
        <taxon>Multicrustacea</taxon>
        <taxon>Hexanauplia</taxon>
        <taxon>Copepoda</taxon>
        <taxon>Siphonostomatoida</taxon>
        <taxon>Caligidae</taxon>
        <taxon>Caligus</taxon>
    </lineage>
</organism>